<evidence type="ECO:0000313" key="4">
    <source>
        <dbReference type="EMBL" id="ROR39799.1"/>
    </source>
</evidence>
<dbReference type="AlphaFoldDB" id="A0AAJ4UXN9"/>
<keyword evidence="1" id="KW-1133">Transmembrane helix</keyword>
<dbReference type="EMBL" id="CP027432">
    <property type="protein sequence ID" value="QCI28014.1"/>
    <property type="molecule type" value="Genomic_DNA"/>
</dbReference>
<organism evidence="4 5">
    <name type="scientific">Caminibacter pacificus</name>
    <dbReference type="NCBI Taxonomy" id="1424653"/>
    <lineage>
        <taxon>Bacteria</taxon>
        <taxon>Pseudomonadati</taxon>
        <taxon>Campylobacterota</taxon>
        <taxon>Epsilonproteobacteria</taxon>
        <taxon>Nautiliales</taxon>
        <taxon>Nautiliaceae</taxon>
        <taxon>Caminibacter</taxon>
    </lineage>
</organism>
<evidence type="ECO:0000256" key="1">
    <source>
        <dbReference type="SAM" id="Phobius"/>
    </source>
</evidence>
<evidence type="ECO:0000313" key="3">
    <source>
        <dbReference type="EMBL" id="QCI28014.1"/>
    </source>
</evidence>
<evidence type="ECO:0000313" key="6">
    <source>
        <dbReference type="Proteomes" id="UP000298805"/>
    </source>
</evidence>
<accession>A0AAJ4UXN9</accession>
<feature type="transmembrane region" description="Helical" evidence="1">
    <location>
        <begin position="47"/>
        <end position="71"/>
    </location>
</feature>
<dbReference type="RefSeq" id="WP_123352192.1">
    <property type="nucleotide sequence ID" value="NZ_CP027432.2"/>
</dbReference>
<dbReference type="Proteomes" id="UP000298805">
    <property type="component" value="Chromosome"/>
</dbReference>
<dbReference type="EMBL" id="RJVK01000002">
    <property type="protein sequence ID" value="ROR39799.1"/>
    <property type="molecule type" value="Genomic_DNA"/>
</dbReference>
<evidence type="ECO:0000313" key="5">
    <source>
        <dbReference type="Proteomes" id="UP000272781"/>
    </source>
</evidence>
<dbReference type="Proteomes" id="UP000272781">
    <property type="component" value="Unassembled WGS sequence"/>
</dbReference>
<reference evidence="6" key="1">
    <citation type="submission" date="2018-03" db="EMBL/GenBank/DDBJ databases">
        <title>A comparative analysis of the Nautiliaceae.</title>
        <authorList>
            <person name="Grosche A."/>
            <person name="Smedile F."/>
            <person name="Vetriani C."/>
        </authorList>
    </citation>
    <scope>NUCLEOTIDE SEQUENCE [LARGE SCALE GENOMIC DNA]</scope>
    <source>
        <strain evidence="6">TB6</strain>
    </source>
</reference>
<feature type="transmembrane region" description="Helical" evidence="1">
    <location>
        <begin position="9"/>
        <end position="27"/>
    </location>
</feature>
<proteinExistence type="predicted"/>
<reference evidence="4 5" key="2">
    <citation type="submission" date="2018-11" db="EMBL/GenBank/DDBJ databases">
        <title>Genomic Encyclopedia of Type Strains, Phase IV (KMG-IV): sequencing the most valuable type-strain genomes for metagenomic binning, comparative biology and taxonomic classification.</title>
        <authorList>
            <person name="Goeker M."/>
        </authorList>
    </citation>
    <scope>NUCLEOTIDE SEQUENCE [LARGE SCALE GENOMIC DNA]</scope>
    <source>
        <strain evidence="4 5">DSM 27783</strain>
    </source>
</reference>
<feature type="domain" description="Flavinylation-associated cytochrome" evidence="2">
    <location>
        <begin position="5"/>
        <end position="71"/>
    </location>
</feature>
<protein>
    <submittedName>
        <fullName evidence="3">DUF4405 domain-containing protein</fullName>
    </submittedName>
    <submittedName>
        <fullName evidence="4">Uncharacterized protein DUF4405</fullName>
    </submittedName>
</protein>
<evidence type="ECO:0000259" key="2">
    <source>
        <dbReference type="Pfam" id="PF14358"/>
    </source>
</evidence>
<feature type="transmembrane region" description="Helical" evidence="1">
    <location>
        <begin position="83"/>
        <end position="101"/>
    </location>
</feature>
<sequence>MKRKWIDLFLFYSTVMIIFSGIVLYIMPHGRVAYFTGWTFLGLGKDAWDNLHVIFGILMVIVAIWHIVVNWKVLKKYLIAKESLFSLAIVVFIIFGTVNNLQPFKAVSDFEEYVKSLWPQNKYQIPIAHGELLTLNDFCKKLGINETEALKTLKKNGISAELDETLKEIAQKNNKTPVEIYQMIKNLKKEPTIKPKFMPGSGMGRMSLEEFCKKYHIDINKAIYNLKERGIKADKKMTLREIAFKNNLTPIDIAEIASQ</sequence>
<name>A0AAJ4UXN9_9BACT</name>
<keyword evidence="1" id="KW-0472">Membrane</keyword>
<dbReference type="Pfam" id="PF14358">
    <property type="entry name" value="DUF4405"/>
    <property type="match status" value="1"/>
</dbReference>
<keyword evidence="1" id="KW-0812">Transmembrane</keyword>
<dbReference type="InterPro" id="IPR025517">
    <property type="entry name" value="DUF4405"/>
</dbReference>
<keyword evidence="6" id="KW-1185">Reference proteome</keyword>
<gene>
    <name evidence="3" type="ORF">C6V80_03255</name>
    <name evidence="4" type="ORF">EDC58_0774</name>
</gene>
<reference evidence="3" key="3">
    <citation type="submission" date="2019-06" db="EMBL/GenBank/DDBJ databases">
        <title>A comparative analysis of the Nautiliaceae.</title>
        <authorList>
            <person name="Grosche A."/>
            <person name="Smedile F."/>
            <person name="Vetriani C."/>
        </authorList>
    </citation>
    <scope>NUCLEOTIDE SEQUENCE</scope>
    <source>
        <strain evidence="3">TB6</strain>
    </source>
</reference>